<dbReference type="SUPFAM" id="SSF51735">
    <property type="entry name" value="NAD(P)-binding Rossmann-fold domains"/>
    <property type="match status" value="1"/>
</dbReference>
<evidence type="ECO:0000313" key="3">
    <source>
        <dbReference type="EMBL" id="PKZ42499.1"/>
    </source>
</evidence>
<evidence type="ECO:0000256" key="1">
    <source>
        <dbReference type="SAM" id="MobiDB-lite"/>
    </source>
</evidence>
<name>A0A2I1PCZ2_9MICO</name>
<keyword evidence="4" id="KW-1185">Reference proteome</keyword>
<dbReference type="Pfam" id="PF13460">
    <property type="entry name" value="NAD_binding_10"/>
    <property type="match status" value="1"/>
</dbReference>
<comment type="caution">
    <text evidence="3">The sequence shown here is derived from an EMBL/GenBank/DDBJ whole genome shotgun (WGS) entry which is preliminary data.</text>
</comment>
<dbReference type="PANTHER" id="PTHR15020">
    <property type="entry name" value="FLAVIN REDUCTASE-RELATED"/>
    <property type="match status" value="1"/>
</dbReference>
<reference evidence="3 4" key="1">
    <citation type="submission" date="2017-12" db="EMBL/GenBank/DDBJ databases">
        <title>Phylogenetic diversity of female urinary microbiome.</title>
        <authorList>
            <person name="Thomas-White K."/>
            <person name="Wolfe A.J."/>
        </authorList>
    </citation>
    <scope>NUCLEOTIDE SEQUENCE [LARGE SCALE GENOMIC DNA]</scope>
    <source>
        <strain evidence="3 4">UMB1298</strain>
    </source>
</reference>
<dbReference type="InterPro" id="IPR036291">
    <property type="entry name" value="NAD(P)-bd_dom_sf"/>
</dbReference>
<protein>
    <submittedName>
        <fullName evidence="3">NAD(P)-dependent oxidoreductase</fullName>
    </submittedName>
</protein>
<dbReference type="InterPro" id="IPR016040">
    <property type="entry name" value="NAD(P)-bd_dom"/>
</dbReference>
<feature type="region of interest" description="Disordered" evidence="1">
    <location>
        <begin position="69"/>
        <end position="89"/>
    </location>
</feature>
<evidence type="ECO:0000259" key="2">
    <source>
        <dbReference type="Pfam" id="PF13460"/>
    </source>
</evidence>
<organism evidence="3 4">
    <name type="scientific">Kytococcus schroeteri</name>
    <dbReference type="NCBI Taxonomy" id="138300"/>
    <lineage>
        <taxon>Bacteria</taxon>
        <taxon>Bacillati</taxon>
        <taxon>Actinomycetota</taxon>
        <taxon>Actinomycetes</taxon>
        <taxon>Micrococcales</taxon>
        <taxon>Kytococcaceae</taxon>
        <taxon>Kytococcus</taxon>
    </lineage>
</organism>
<feature type="domain" description="NAD(P)-binding" evidence="2">
    <location>
        <begin position="54"/>
        <end position="244"/>
    </location>
</feature>
<dbReference type="OrthoDB" id="3763081at2"/>
<accession>A0A2I1PCZ2</accession>
<proteinExistence type="predicted"/>
<dbReference type="Gene3D" id="3.40.50.720">
    <property type="entry name" value="NAD(P)-binding Rossmann-like Domain"/>
    <property type="match status" value="1"/>
</dbReference>
<dbReference type="EMBL" id="PKIZ01000003">
    <property type="protein sequence ID" value="PKZ42499.1"/>
    <property type="molecule type" value="Genomic_DNA"/>
</dbReference>
<evidence type="ECO:0000313" key="4">
    <source>
        <dbReference type="Proteomes" id="UP000234206"/>
    </source>
</evidence>
<dbReference type="Proteomes" id="UP000234206">
    <property type="component" value="Unassembled WGS sequence"/>
</dbReference>
<dbReference type="PANTHER" id="PTHR15020:SF11">
    <property type="entry name" value="OS06G0360300 PROTEIN"/>
    <property type="match status" value="1"/>
</dbReference>
<gene>
    <name evidence="3" type="ORF">CYJ76_02810</name>
</gene>
<dbReference type="AlphaFoldDB" id="A0A2I1PCZ2"/>
<sequence length="259" mass="27231">MEDFRAWIVPRFLATMTPHDQRGPVMTHPEAPITAPAADGALPAAVPVTVAVVGASGRVGQRVSQRLREAGHRVVPVSRTPDPGAPPPHRPVDALDPEAVRAALEGVDAVVVALGISENPLRVRLRGSRGTADDVRSRGTRHVIEAMRATGARRLVVLSSTGVGDSAGVLTPGMRLVIAGLLHPQFADHARQEELVRSSCLDWTIARPVNLRPAASAPVVADPHGRVVSMDVGIDQVADCLARWATSSEHLGATVALSS</sequence>